<gene>
    <name evidence="3" type="ORF">OVN18_12195</name>
</gene>
<dbReference type="InterPro" id="IPR001967">
    <property type="entry name" value="Peptidase_S11_N"/>
</dbReference>
<dbReference type="AlphaFoldDB" id="A0A9E8MKN0"/>
<evidence type="ECO:0000313" key="3">
    <source>
        <dbReference type="EMBL" id="WAB81282.1"/>
    </source>
</evidence>
<dbReference type="Proteomes" id="UP001164706">
    <property type="component" value="Chromosome"/>
</dbReference>
<evidence type="ECO:0000259" key="2">
    <source>
        <dbReference type="Pfam" id="PF00768"/>
    </source>
</evidence>
<organism evidence="3 4">
    <name type="scientific">Microcella daejeonensis</name>
    <dbReference type="NCBI Taxonomy" id="2994971"/>
    <lineage>
        <taxon>Bacteria</taxon>
        <taxon>Bacillati</taxon>
        <taxon>Actinomycetota</taxon>
        <taxon>Actinomycetes</taxon>
        <taxon>Micrococcales</taxon>
        <taxon>Microbacteriaceae</taxon>
        <taxon>Microcella</taxon>
    </lineage>
</organism>
<dbReference type="GO" id="GO:0006508">
    <property type="term" value="P:proteolysis"/>
    <property type="evidence" value="ECO:0007669"/>
    <property type="project" value="InterPro"/>
</dbReference>
<name>A0A9E8MKN0_9MICO</name>
<dbReference type="Gene3D" id="3.40.710.10">
    <property type="entry name" value="DD-peptidase/beta-lactamase superfamily"/>
    <property type="match status" value="1"/>
</dbReference>
<dbReference type="InterPro" id="IPR012338">
    <property type="entry name" value="Beta-lactam/transpept-like"/>
</dbReference>
<dbReference type="KEGG" id="mdb:OVN18_12195"/>
<accession>A0A9E8MKN0</accession>
<proteinExistence type="predicted"/>
<keyword evidence="1" id="KW-0812">Transmembrane</keyword>
<feature type="transmembrane region" description="Helical" evidence="1">
    <location>
        <begin position="21"/>
        <end position="44"/>
    </location>
</feature>
<dbReference type="Pfam" id="PF00768">
    <property type="entry name" value="Peptidase_S11"/>
    <property type="match status" value="1"/>
</dbReference>
<sequence length="431" mass="44402">MSTAPGFGPVHRRARRRGARLRAGILAIAIVGALVSAAGGYTAYAFSLPLPAIAPEVQPRSAVTTPAAEVALPGYGAAAIGEQDAPGSALAGGDLDTPRPIASITKVVTALVVLDARPIEGDGPGESITLTAEDAQRVADYRAIVGVVAPAPVGATVSQREVIQLMLVHSANNYADTLAAWAFGSVEAYVEAARVWLDENGLDGITVADATGFATESAGTPRALLDLARLALADPVISAAAALPAVEVPGIGRFETRNPVLGQDGITGLKTGTTNAAGSCLLFTAVVDRDGEQVRLVGVVLGGPSGAVVGGDVRALLTSALDDYRTVQIAADDELVARYEAPWGDTAELRVAESAAAMTWGAATSSSLIPAPRLQAGRTPRAEDMIVQFGEEQLRVGLEWSGSIQAPDLEWRLQQPLRFWGLLPAEDARAG</sequence>
<evidence type="ECO:0000313" key="4">
    <source>
        <dbReference type="Proteomes" id="UP001164706"/>
    </source>
</evidence>
<keyword evidence="1" id="KW-1133">Transmembrane helix</keyword>
<dbReference type="GO" id="GO:0009002">
    <property type="term" value="F:serine-type D-Ala-D-Ala carboxypeptidase activity"/>
    <property type="evidence" value="ECO:0007669"/>
    <property type="project" value="InterPro"/>
</dbReference>
<reference evidence="3" key="1">
    <citation type="submission" date="2022-11" db="EMBL/GenBank/DDBJ databases">
        <title>Description of Microcella daejonensis nov. sp, isolated from riverside soil.</title>
        <authorList>
            <person name="Molina K.M."/>
            <person name="Kim S.B."/>
        </authorList>
    </citation>
    <scope>NUCLEOTIDE SEQUENCE</scope>
    <source>
        <strain evidence="3">MMS21-STM12</strain>
    </source>
</reference>
<keyword evidence="1" id="KW-0472">Membrane</keyword>
<dbReference type="RefSeq" id="WP_267781029.1">
    <property type="nucleotide sequence ID" value="NZ_CP113089.1"/>
</dbReference>
<evidence type="ECO:0000256" key="1">
    <source>
        <dbReference type="SAM" id="Phobius"/>
    </source>
</evidence>
<feature type="domain" description="Peptidase S11 D-alanyl-D-alanine carboxypeptidase A N-terminal" evidence="2">
    <location>
        <begin position="86"/>
        <end position="303"/>
    </location>
</feature>
<dbReference type="EMBL" id="CP113089">
    <property type="protein sequence ID" value="WAB81282.1"/>
    <property type="molecule type" value="Genomic_DNA"/>
</dbReference>
<keyword evidence="4" id="KW-1185">Reference proteome</keyword>
<dbReference type="SUPFAM" id="SSF56601">
    <property type="entry name" value="beta-lactamase/transpeptidase-like"/>
    <property type="match status" value="1"/>
</dbReference>
<protein>
    <recommendedName>
        <fullName evidence="2">Peptidase S11 D-alanyl-D-alanine carboxypeptidase A N-terminal domain-containing protein</fullName>
    </recommendedName>
</protein>